<feature type="region of interest" description="Disordered" evidence="1">
    <location>
        <begin position="991"/>
        <end position="1013"/>
    </location>
</feature>
<evidence type="ECO:0000313" key="3">
    <source>
        <dbReference type="Proteomes" id="UP000557509"/>
    </source>
</evidence>
<feature type="compositionally biased region" description="Basic and acidic residues" evidence="1">
    <location>
        <begin position="471"/>
        <end position="493"/>
    </location>
</feature>
<feature type="region of interest" description="Disordered" evidence="1">
    <location>
        <begin position="448"/>
        <end position="494"/>
    </location>
</feature>
<proteinExistence type="predicted"/>
<reference evidence="2 3" key="1">
    <citation type="submission" date="2020-03" db="EMBL/GenBank/DDBJ databases">
        <title>Genome sequence of Toxoplasma gondii RH-88 strain.</title>
        <authorList>
            <person name="Lorenzi H.A."/>
            <person name="Venepally P."/>
            <person name="Rozenberg A."/>
            <person name="Sibley D."/>
        </authorList>
    </citation>
    <scope>NUCLEOTIDE SEQUENCE [LARGE SCALE GENOMIC DNA]</scope>
    <source>
        <strain evidence="2 3">RH-88</strain>
    </source>
</reference>
<feature type="region of interest" description="Disordered" evidence="1">
    <location>
        <begin position="355"/>
        <end position="376"/>
    </location>
</feature>
<feature type="region of interest" description="Disordered" evidence="1">
    <location>
        <begin position="1365"/>
        <end position="1403"/>
    </location>
</feature>
<protein>
    <recommendedName>
        <fullName evidence="4">Chorein N-terminal domain-containing protein</fullName>
    </recommendedName>
</protein>
<evidence type="ECO:0008006" key="4">
    <source>
        <dbReference type="Google" id="ProtNLM"/>
    </source>
</evidence>
<name>A0A7J6JZJ8_TOXGO</name>
<accession>A0A7J6JZJ8</accession>
<feature type="compositionally biased region" description="Polar residues" evidence="1">
    <location>
        <begin position="170"/>
        <end position="180"/>
    </location>
</feature>
<organism evidence="2 3">
    <name type="scientific">Toxoplasma gondii</name>
    <dbReference type="NCBI Taxonomy" id="5811"/>
    <lineage>
        <taxon>Eukaryota</taxon>
        <taxon>Sar</taxon>
        <taxon>Alveolata</taxon>
        <taxon>Apicomplexa</taxon>
        <taxon>Conoidasida</taxon>
        <taxon>Coccidia</taxon>
        <taxon>Eucoccidiorida</taxon>
        <taxon>Eimeriorina</taxon>
        <taxon>Sarcocystidae</taxon>
        <taxon>Toxoplasma</taxon>
    </lineage>
</organism>
<keyword evidence="3" id="KW-1185">Reference proteome</keyword>
<feature type="compositionally biased region" description="Polar residues" evidence="1">
    <location>
        <begin position="145"/>
        <end position="156"/>
    </location>
</feature>
<gene>
    <name evidence="2" type="ORF">TGRH88_045390</name>
</gene>
<evidence type="ECO:0000313" key="2">
    <source>
        <dbReference type="EMBL" id="KAF4640613.1"/>
    </source>
</evidence>
<dbReference type="Proteomes" id="UP000557509">
    <property type="component" value="Unassembled WGS sequence"/>
</dbReference>
<feature type="compositionally biased region" description="Polar residues" evidence="1">
    <location>
        <begin position="1192"/>
        <end position="1203"/>
    </location>
</feature>
<dbReference type="VEuPathDB" id="ToxoDB:TGME49_225745"/>
<evidence type="ECO:0000256" key="1">
    <source>
        <dbReference type="SAM" id="MobiDB-lite"/>
    </source>
</evidence>
<comment type="caution">
    <text evidence="2">The sequence shown here is derived from an EMBL/GenBank/DDBJ whole genome shotgun (WGS) entry which is preliminary data.</text>
</comment>
<dbReference type="EMBL" id="JAAUHK010000195">
    <property type="protein sequence ID" value="KAF4640613.1"/>
    <property type="molecule type" value="Genomic_DNA"/>
</dbReference>
<feature type="region of interest" description="Disordered" evidence="1">
    <location>
        <begin position="1185"/>
        <end position="1233"/>
    </location>
</feature>
<feature type="compositionally biased region" description="Basic and acidic residues" evidence="1">
    <location>
        <begin position="61"/>
        <end position="77"/>
    </location>
</feature>
<feature type="region of interest" description="Disordered" evidence="1">
    <location>
        <begin position="30"/>
        <end position="193"/>
    </location>
</feature>
<feature type="region of interest" description="Disordered" evidence="1">
    <location>
        <begin position="295"/>
        <end position="315"/>
    </location>
</feature>
<feature type="compositionally biased region" description="Basic and acidic residues" evidence="1">
    <location>
        <begin position="448"/>
        <end position="463"/>
    </location>
</feature>
<sequence>MFVGQVRKYVDSALESVLSPFVDSLDKAGALARKPKRKGTCPSRDRDPASGGSGLPSRLRTTRDSDFVERKEEEKLGEVSSGEEGSETPRVWWARWRRKNENQNKNPRKSAADVSPLSSDGDPFPQSGVSTDARRRRTSDLTDDGLTNSGGRTSQYRGHRSSADGASPNRKGTTQSSSDQGDPASPSYDASPKCASVTGSGDIVYTNIKLRRDLLSSSGLPFVLSEGVISSLRISIPPLLSLAPLAVSVEGVLLLFTPLPGELWSPTEVRRRAQQHRRALIADLEEQIESQVRASLGSSTVRSPTSHTSGLFGNSTSSHYLATERHLYGYGTLGSAADVSAVGGSNAVGAGTVGGVAGVTGGSPNRDRTKSTTGGGGVQAYIRNNIEQWLLGRIKVSIRNIHIRYEHPGGVSGAPFSCGIIIPFVLLNRGMPDATSAKVTHAAAAAAAKEKAEREAREQDFKNNRGNPAHVSEDPREREISESKRNQAVDGERYWQSSITSRQAALVRGGPSSKMRGAVDLGDAVLGSSWRVEDEGQDSVSEGSGATGKKEPVRKILLCSIAMYWNSGDRRLISGKPKAVEQLFLLAAPMWSSSPVSAARAAAADAEAAATELAAGAAAGKGRDWLQGAQGVLLRTPPEPPLPVCTSIELGGTEGAGDRAKQEVVSAPLSHAALARTRQTSRGLEGCSWLLRLSFFEFAVVLQQSEKESPHSFDIRVNGHVDPVILHVNRDMLTDMRSLQMHMNGFSFFTKSVLVTPAFFRGLRDKQKNDSAGGLRLPGRIENVTSTAAGSVSREPTRGVLLQASRYSGNEWVPSACQRFDESAKDSERGAFLSAPPPDHRRSMATLPFSASSSRSIRARHRWRFAVTGVCWLRQLQKLGSSMQSLVSPPVLTILKQQRTYIELRCRYRCEVAKARAARANASLLSTVYGKPSRSESMQKELARELRKMEEDDLLYLPTELVLLWYRQAVLDPGLPPYDLFLLHRHSHAEGDEIETDSEEVQSQTAADTQAVTGEETAEAAAVKAQKSGRHEVTFAAEHLESNMPRSLPRSHILPNPPFGFGAIAHSLPPLSISPFTFSASMLPRRIRRMLRSLFPGDDWQTTPQGNRLPASRRLFQEFPRSSHPPHHMHYRFWSSPNRWVGFRSGVSNGRWTGEASGGSLVGRPPGSAVKECANTYLIGGGWRRDPRRSMIGSNADAQSDDGTSFAAHRGDASFTDPTDDNGPNGLSYQQHHPQVTGSAFSSRSAASIGSGEMVSHWGEQGIQMLRNPPPVLPASNTPYAVSVGSDDVALRHMGSLKRGDPGLLQQSSTLQGLSRWRLPQDVVRGFLPAYEDTTRYPWEEGQQTWQKQQTQLHQAAMLELQSSTPGGTALEHNPEPRNAVGRYPPTLGPDTSSSERGRSFHAPPLGALELGDCLRVKIDTDFMMHLDVLQAGLVALGLHRYVSYRLREKEEGDQSEVHAA</sequence>